<protein>
    <submittedName>
        <fullName evidence="1">Uncharacterized protein</fullName>
    </submittedName>
</protein>
<keyword evidence="2" id="KW-1185">Reference proteome</keyword>
<reference evidence="1" key="1">
    <citation type="submission" date="2023-02" db="EMBL/GenBank/DDBJ databases">
        <title>Colletotrichum kahawae CIFC_Que2 genome sequencing and assembly.</title>
        <authorList>
            <person name="Baroncelli R."/>
        </authorList>
    </citation>
    <scope>NUCLEOTIDE SEQUENCE</scope>
    <source>
        <strain evidence="1">CIFC_Que2</strain>
    </source>
</reference>
<organism evidence="1 2">
    <name type="scientific">Colletotrichum kahawae</name>
    <name type="common">Coffee berry disease fungus</name>
    <dbReference type="NCBI Taxonomy" id="34407"/>
    <lineage>
        <taxon>Eukaryota</taxon>
        <taxon>Fungi</taxon>
        <taxon>Dikarya</taxon>
        <taxon>Ascomycota</taxon>
        <taxon>Pezizomycotina</taxon>
        <taxon>Sordariomycetes</taxon>
        <taxon>Hypocreomycetidae</taxon>
        <taxon>Glomerellales</taxon>
        <taxon>Glomerellaceae</taxon>
        <taxon>Colletotrichum</taxon>
        <taxon>Colletotrichum gloeosporioides species complex</taxon>
    </lineage>
</organism>
<evidence type="ECO:0000313" key="1">
    <source>
        <dbReference type="EMBL" id="KAK2737353.1"/>
    </source>
</evidence>
<accession>A0AAD9Y3Z4</accession>
<proteinExistence type="predicted"/>
<comment type="caution">
    <text evidence="1">The sequence shown here is derived from an EMBL/GenBank/DDBJ whole genome shotgun (WGS) entry which is preliminary data.</text>
</comment>
<name>A0AAD9Y3Z4_COLKA</name>
<dbReference type="Proteomes" id="UP001281614">
    <property type="component" value="Unassembled WGS sequence"/>
</dbReference>
<evidence type="ECO:0000313" key="2">
    <source>
        <dbReference type="Proteomes" id="UP001281614"/>
    </source>
</evidence>
<sequence>MSVEHLGLLGVALSADNSLKLYEACLKGLQIINALSVHPRNNFTGCIPSYRDDLIFHMVLRTPARAFQKEIIRDVGMQTASDCLHKADVIHYLLIKGVDLCLHNQIGDTILHTIAGDINATDLDIETKGYYFISLFLNPNKKYCFGSEA</sequence>
<dbReference type="EMBL" id="VYYT01000401">
    <property type="protein sequence ID" value="KAK2737353.1"/>
    <property type="molecule type" value="Genomic_DNA"/>
</dbReference>
<dbReference type="AlphaFoldDB" id="A0AAD9Y3Z4"/>
<gene>
    <name evidence="1" type="ORF">CKAH01_18843</name>
</gene>